<protein>
    <submittedName>
        <fullName evidence="2">Helix-turn-helix domain-containing protein</fullName>
    </submittedName>
</protein>
<dbReference type="RefSeq" id="WP_160771053.1">
    <property type="nucleotide sequence ID" value="NZ_WTYV01000002.1"/>
</dbReference>
<dbReference type="SMART" id="SM00530">
    <property type="entry name" value="HTH_XRE"/>
    <property type="match status" value="1"/>
</dbReference>
<proteinExistence type="predicted"/>
<dbReference type="EMBL" id="WTYV01000002">
    <property type="protein sequence ID" value="MXO71102.1"/>
    <property type="molecule type" value="Genomic_DNA"/>
</dbReference>
<dbReference type="OrthoDB" id="7596019at2"/>
<evidence type="ECO:0000313" key="3">
    <source>
        <dbReference type="Proteomes" id="UP000466966"/>
    </source>
</evidence>
<dbReference type="InterPro" id="IPR001387">
    <property type="entry name" value="Cro/C1-type_HTH"/>
</dbReference>
<sequence>MSRKAISTSAYREAVEEILRQIRRASGLSDARLADRIGCSASTVRNARSGHTSLDPALLLRIEQEFGPGAIDPFLALANSRAVPLPQGGKLGDPALAIVTALHRIIDVQATGSDGGERITRRELQAILGDLRRGRAALDQLIARAGDA</sequence>
<evidence type="ECO:0000259" key="1">
    <source>
        <dbReference type="PROSITE" id="PS50943"/>
    </source>
</evidence>
<evidence type="ECO:0000313" key="2">
    <source>
        <dbReference type="EMBL" id="MXO71102.1"/>
    </source>
</evidence>
<reference evidence="2 3" key="1">
    <citation type="submission" date="2019-12" db="EMBL/GenBank/DDBJ databases">
        <title>Genomic-based taxomic classification of the family Erythrobacteraceae.</title>
        <authorList>
            <person name="Xu L."/>
        </authorList>
    </citation>
    <scope>NUCLEOTIDE SEQUENCE [LARGE SCALE GENOMIC DNA]</scope>
    <source>
        <strain evidence="2 3">M0322</strain>
    </source>
</reference>
<dbReference type="AlphaFoldDB" id="A0A844YVD2"/>
<dbReference type="Gene3D" id="1.10.260.40">
    <property type="entry name" value="lambda repressor-like DNA-binding domains"/>
    <property type="match status" value="1"/>
</dbReference>
<keyword evidence="3" id="KW-1185">Reference proteome</keyword>
<accession>A0A844YVD2</accession>
<dbReference type="GO" id="GO:0003677">
    <property type="term" value="F:DNA binding"/>
    <property type="evidence" value="ECO:0007669"/>
    <property type="project" value="InterPro"/>
</dbReference>
<feature type="domain" description="HTH cro/C1-type" evidence="1">
    <location>
        <begin position="19"/>
        <end position="74"/>
    </location>
</feature>
<gene>
    <name evidence="2" type="ORF">GRI99_05555</name>
</gene>
<comment type="caution">
    <text evidence="2">The sequence shown here is derived from an EMBL/GenBank/DDBJ whole genome shotgun (WGS) entry which is preliminary data.</text>
</comment>
<organism evidence="2 3">
    <name type="scientific">Alteraurantiacibacter buctensis</name>
    <dbReference type="NCBI Taxonomy" id="1503981"/>
    <lineage>
        <taxon>Bacteria</taxon>
        <taxon>Pseudomonadati</taxon>
        <taxon>Pseudomonadota</taxon>
        <taxon>Alphaproteobacteria</taxon>
        <taxon>Sphingomonadales</taxon>
        <taxon>Erythrobacteraceae</taxon>
        <taxon>Alteraurantiacibacter</taxon>
    </lineage>
</organism>
<name>A0A844YVD2_9SPHN</name>
<dbReference type="Pfam" id="PF01381">
    <property type="entry name" value="HTH_3"/>
    <property type="match status" value="1"/>
</dbReference>
<dbReference type="CDD" id="cd00093">
    <property type="entry name" value="HTH_XRE"/>
    <property type="match status" value="1"/>
</dbReference>
<dbReference type="PROSITE" id="PS50943">
    <property type="entry name" value="HTH_CROC1"/>
    <property type="match status" value="1"/>
</dbReference>
<dbReference type="InterPro" id="IPR010982">
    <property type="entry name" value="Lambda_DNA-bd_dom_sf"/>
</dbReference>
<dbReference type="SUPFAM" id="SSF47413">
    <property type="entry name" value="lambda repressor-like DNA-binding domains"/>
    <property type="match status" value="1"/>
</dbReference>
<dbReference type="Proteomes" id="UP000466966">
    <property type="component" value="Unassembled WGS sequence"/>
</dbReference>